<dbReference type="AlphaFoldDB" id="A8F2F4"/>
<dbReference type="PANTHER" id="PTHR35901">
    <property type="entry name" value="RIBONUCLEASE VAPC3"/>
    <property type="match status" value="1"/>
</dbReference>
<evidence type="ECO:0000313" key="2">
    <source>
        <dbReference type="EMBL" id="ABV85090.1"/>
    </source>
</evidence>
<dbReference type="PANTHER" id="PTHR35901:SF1">
    <property type="entry name" value="EXONUCLEASE VAPC9"/>
    <property type="match status" value="1"/>
</dbReference>
<evidence type="ECO:0000256" key="1">
    <source>
        <dbReference type="ARBA" id="ARBA00022842"/>
    </source>
</evidence>
<keyword evidence="3" id="KW-1185">Reference proteome</keyword>
<evidence type="ECO:0000313" key="3">
    <source>
        <dbReference type="Proteomes" id="UP000001311"/>
    </source>
</evidence>
<keyword evidence="1" id="KW-0460">Magnesium</keyword>
<sequence>MVNSKPFIADCSITVSWFFYYERDKYSDFTLDYCYKFRVIVPPLWRLEVTNVILVAEKRARIKSVEVIKIIDFLNSLPLNISNFNFSIHEIIQTARANNLTAYDTTYLLTAMHEGLPTTTNDKALIKACHNNGIPLLHSELA</sequence>
<dbReference type="InterPro" id="IPR044153">
    <property type="entry name" value="PIN_Pae0151-like"/>
</dbReference>
<dbReference type="Proteomes" id="UP000001311">
    <property type="component" value="Chromosome"/>
</dbReference>
<dbReference type="KEGG" id="rms:RMA_1047"/>
<dbReference type="InterPro" id="IPR029060">
    <property type="entry name" value="PIN-like_dom_sf"/>
</dbReference>
<dbReference type="InterPro" id="IPR051619">
    <property type="entry name" value="TypeII_TA_RNase_PINc/VapC"/>
</dbReference>
<dbReference type="SUPFAM" id="SSF88723">
    <property type="entry name" value="PIN domain-like"/>
    <property type="match status" value="1"/>
</dbReference>
<dbReference type="EMBL" id="CP000683">
    <property type="protein sequence ID" value="ABV85090.1"/>
    <property type="molecule type" value="Genomic_DNA"/>
</dbReference>
<dbReference type="Gene3D" id="3.40.50.1010">
    <property type="entry name" value="5'-nuclease"/>
    <property type="match status" value="1"/>
</dbReference>
<accession>A8F2F4</accession>
<protein>
    <submittedName>
        <fullName evidence="2">Toxin of toxin-antitoxin</fullName>
    </submittedName>
</protein>
<organism evidence="2 3">
    <name type="scientific">Rickettsia massiliae (strain Mtu5)</name>
    <dbReference type="NCBI Taxonomy" id="416276"/>
    <lineage>
        <taxon>Bacteria</taxon>
        <taxon>Pseudomonadati</taxon>
        <taxon>Pseudomonadota</taxon>
        <taxon>Alphaproteobacteria</taxon>
        <taxon>Rickettsiales</taxon>
        <taxon>Rickettsiaceae</taxon>
        <taxon>Rickettsieae</taxon>
        <taxon>Rickettsia</taxon>
        <taxon>spotted fever group</taxon>
    </lineage>
</organism>
<gene>
    <name evidence="2" type="ordered locus">RMA_1047</name>
</gene>
<dbReference type="RefSeq" id="WP_012153056.1">
    <property type="nucleotide sequence ID" value="NC_009900.1"/>
</dbReference>
<name>A8F2F4_RICM5</name>
<reference evidence="2 3" key="1">
    <citation type="journal article" date="2007" name="Genome Res.">
        <title>Lateral gene transfer between obligate intracellular bacteria: evidence from the Rickettsia massiliae genome.</title>
        <authorList>
            <person name="Blanc G."/>
            <person name="Ogata H."/>
            <person name="Robert C."/>
            <person name="Audic S."/>
            <person name="Claverie J.-M."/>
            <person name="Raoult D."/>
        </authorList>
    </citation>
    <scope>NUCLEOTIDE SEQUENCE [LARGE SCALE GENOMIC DNA]</scope>
    <source>
        <strain evidence="3">Mtu5</strain>
    </source>
</reference>
<proteinExistence type="predicted"/>
<dbReference type="CDD" id="cd09873">
    <property type="entry name" value="PIN_Pae0151-like"/>
    <property type="match status" value="1"/>
</dbReference>
<dbReference type="HOGENOM" id="CLU_121774_4_0_5"/>